<dbReference type="EMBL" id="JAGXOE010000046">
    <property type="protein sequence ID" value="MBS4102959.1"/>
    <property type="molecule type" value="Genomic_DNA"/>
</dbReference>
<reference evidence="10 11" key="1">
    <citation type="submission" date="2018-12" db="EMBL/GenBank/DDBJ databases">
        <authorList>
            <consortium name="Pathogen Informatics"/>
        </authorList>
    </citation>
    <scope>NUCLEOTIDE SEQUENCE [LARGE SCALE GENOMIC DNA]</scope>
    <source>
        <strain evidence="10 11">NCTC10741</strain>
    </source>
</reference>
<dbReference type="EMBL" id="LR131273">
    <property type="protein sequence ID" value="VDR37793.1"/>
    <property type="molecule type" value="Genomic_DNA"/>
</dbReference>
<evidence type="ECO:0000313" key="12">
    <source>
        <dbReference type="Proteomes" id="UP000676853"/>
    </source>
</evidence>
<dbReference type="OrthoDB" id="9814290at2"/>
<keyword evidence="2 7" id="KW-0812">Transmembrane</keyword>
<dbReference type="GO" id="GO:0017004">
    <property type="term" value="P:cytochrome complex assembly"/>
    <property type="evidence" value="ECO:0007669"/>
    <property type="project" value="UniProtKB-KW"/>
</dbReference>
<evidence type="ECO:0000313" key="11">
    <source>
        <dbReference type="Proteomes" id="UP000271626"/>
    </source>
</evidence>
<feature type="transmembrane region" description="Helical" evidence="7">
    <location>
        <begin position="278"/>
        <end position="293"/>
    </location>
</feature>
<keyword evidence="3" id="KW-0201">Cytochrome c-type biogenesis</keyword>
<dbReference type="PANTHER" id="PTHR30071:SF1">
    <property type="entry name" value="CYTOCHROME B_B6 PROTEIN-RELATED"/>
    <property type="match status" value="1"/>
</dbReference>
<evidence type="ECO:0000256" key="1">
    <source>
        <dbReference type="ARBA" id="ARBA00004141"/>
    </source>
</evidence>
<feature type="domain" description="Cytochrome c assembly protein" evidence="8">
    <location>
        <begin position="115"/>
        <end position="325"/>
    </location>
</feature>
<dbReference type="Proteomes" id="UP000271626">
    <property type="component" value="Chromosome"/>
</dbReference>
<dbReference type="RefSeq" id="WP_126195138.1">
    <property type="nucleotide sequence ID" value="NZ_CP085954.1"/>
</dbReference>
<evidence type="ECO:0000313" key="9">
    <source>
        <dbReference type="EMBL" id="MBS4102959.1"/>
    </source>
</evidence>
<evidence type="ECO:0000256" key="6">
    <source>
        <dbReference type="SAM" id="MobiDB-lite"/>
    </source>
</evidence>
<dbReference type="NCBIfam" id="TIGR03144">
    <property type="entry name" value="cytochr_II_ccsB"/>
    <property type="match status" value="1"/>
</dbReference>
<dbReference type="GO" id="GO:0020037">
    <property type="term" value="F:heme binding"/>
    <property type="evidence" value="ECO:0007669"/>
    <property type="project" value="InterPro"/>
</dbReference>
<feature type="region of interest" description="Disordered" evidence="6">
    <location>
        <begin position="58"/>
        <end position="78"/>
    </location>
</feature>
<dbReference type="AlphaFoldDB" id="A0A3P8MCF3"/>
<accession>A0A3P8MCF3</accession>
<dbReference type="InterPro" id="IPR002541">
    <property type="entry name" value="Cyt_c_assembly"/>
</dbReference>
<keyword evidence="12" id="KW-1185">Reference proteome</keyword>
<protein>
    <submittedName>
        <fullName evidence="10">ABC-type uncharacterized transport system, permease component</fullName>
    </submittedName>
    <submittedName>
        <fullName evidence="9">C-type cytochrome biogenesis protein CcsB</fullName>
    </submittedName>
</protein>
<evidence type="ECO:0000256" key="7">
    <source>
        <dbReference type="SAM" id="Phobius"/>
    </source>
</evidence>
<name>A0A3P8MCF3_TSUPA</name>
<feature type="transmembrane region" description="Helical" evidence="7">
    <location>
        <begin position="121"/>
        <end position="138"/>
    </location>
</feature>
<sequence>MTMGTETNVDLANFADVLFTSATGIYALALVLMVIELATSQVDATAARDRKRELVAAGGGPIATENTPGRVVDDGPRRTKSERIGRMGYALVVAGLLVHVSSIVLRGVATGRMPWGNMYEFMSIMCAGAVLASLVLLRKPEARPILGFVLVPILIFMFVAEGVLYTTAGPVVPSLKSYWLAIHVSIVSIGAGIFLVSGVASLLYLIRRRFELPDGSVTVTSGVGGRLLQAIPSTQVLDRVAYGTVIVAFPLFSAGVICGAVWAEAAWGRPWGWDPKETTSFIAWVLYAAYLHARATSVWRKAAPYLNILGFAVIVFNLFIINYFATGSLHSYAG</sequence>
<dbReference type="InterPro" id="IPR045062">
    <property type="entry name" value="Cyt_c_biogenesis_CcsA/CcmC"/>
</dbReference>
<feature type="transmembrane region" description="Helical" evidence="7">
    <location>
        <begin position="145"/>
        <end position="166"/>
    </location>
</feature>
<keyword evidence="5 7" id="KW-0472">Membrane</keyword>
<evidence type="ECO:0000256" key="5">
    <source>
        <dbReference type="ARBA" id="ARBA00023136"/>
    </source>
</evidence>
<evidence type="ECO:0000256" key="4">
    <source>
        <dbReference type="ARBA" id="ARBA00022989"/>
    </source>
</evidence>
<dbReference type="Proteomes" id="UP000676853">
    <property type="component" value="Unassembled WGS sequence"/>
</dbReference>
<keyword evidence="4 7" id="KW-1133">Transmembrane helix</keyword>
<evidence type="ECO:0000313" key="10">
    <source>
        <dbReference type="EMBL" id="VDR37793.1"/>
    </source>
</evidence>
<proteinExistence type="predicted"/>
<feature type="transmembrane region" description="Helical" evidence="7">
    <location>
        <begin position="305"/>
        <end position="325"/>
    </location>
</feature>
<feature type="transmembrane region" description="Helical" evidence="7">
    <location>
        <begin position="178"/>
        <end position="206"/>
    </location>
</feature>
<evidence type="ECO:0000259" key="8">
    <source>
        <dbReference type="Pfam" id="PF01578"/>
    </source>
</evidence>
<feature type="transmembrane region" description="Helical" evidence="7">
    <location>
        <begin position="240"/>
        <end position="263"/>
    </location>
</feature>
<dbReference type="Pfam" id="PF01578">
    <property type="entry name" value="Cytochrom_C_asm"/>
    <property type="match status" value="1"/>
</dbReference>
<dbReference type="GO" id="GO:0005886">
    <property type="term" value="C:plasma membrane"/>
    <property type="evidence" value="ECO:0007669"/>
    <property type="project" value="TreeGrafter"/>
</dbReference>
<dbReference type="InterPro" id="IPR017562">
    <property type="entry name" value="Cyt_c_biogenesis_CcsA"/>
</dbReference>
<dbReference type="PANTHER" id="PTHR30071">
    <property type="entry name" value="HEME EXPORTER PROTEIN C"/>
    <property type="match status" value="1"/>
</dbReference>
<evidence type="ECO:0000256" key="2">
    <source>
        <dbReference type="ARBA" id="ARBA00022692"/>
    </source>
</evidence>
<feature type="transmembrane region" description="Helical" evidence="7">
    <location>
        <begin position="87"/>
        <end position="109"/>
    </location>
</feature>
<reference evidence="9 12" key="2">
    <citation type="submission" date="2021-04" db="EMBL/GenBank/DDBJ databases">
        <title>Whole genome sequence analysis of a thiophenic sulfur metabolizing bacteria.</title>
        <authorList>
            <person name="Akhtar N."/>
            <person name="Akram J."/>
            <person name="Aslam A."/>
        </authorList>
    </citation>
    <scope>NUCLEOTIDE SEQUENCE [LARGE SCALE GENOMIC DNA]</scope>
    <source>
        <strain evidence="9 12">3OW</strain>
    </source>
</reference>
<evidence type="ECO:0000256" key="3">
    <source>
        <dbReference type="ARBA" id="ARBA00022748"/>
    </source>
</evidence>
<feature type="transmembrane region" description="Helical" evidence="7">
    <location>
        <begin position="17"/>
        <end position="38"/>
    </location>
</feature>
<comment type="subcellular location">
    <subcellularLocation>
        <location evidence="1">Membrane</location>
        <topology evidence="1">Multi-pass membrane protein</topology>
    </subcellularLocation>
</comment>
<gene>
    <name evidence="9" type="primary">ccsB</name>
    <name evidence="9" type="ORF">KFZ73_17145</name>
    <name evidence="10" type="ORF">NCTC10741_00905</name>
</gene>
<organism evidence="10 11">
    <name type="scientific">Tsukamurella paurometabola</name>
    <name type="common">Corynebacterium paurometabolum</name>
    <dbReference type="NCBI Taxonomy" id="2061"/>
    <lineage>
        <taxon>Bacteria</taxon>
        <taxon>Bacillati</taxon>
        <taxon>Actinomycetota</taxon>
        <taxon>Actinomycetes</taxon>
        <taxon>Mycobacteriales</taxon>
        <taxon>Tsukamurellaceae</taxon>
        <taxon>Tsukamurella</taxon>
    </lineage>
</organism>